<reference evidence="2" key="1">
    <citation type="submission" date="2021-03" db="EMBL/GenBank/DDBJ databases">
        <authorList>
            <person name="Kanchanasin P."/>
            <person name="Saeng-In P."/>
            <person name="Phongsopitanun W."/>
            <person name="Yuki M."/>
            <person name="Kudo T."/>
            <person name="Ohkuma M."/>
            <person name="Tanasupawat S."/>
        </authorList>
    </citation>
    <scope>NUCLEOTIDE SEQUENCE</scope>
    <source>
        <strain evidence="2">GKU 128</strain>
    </source>
</reference>
<name>A0A939PJA4_9ACTN</name>
<dbReference type="Gene3D" id="1.10.357.10">
    <property type="entry name" value="Tetracycline Repressor, domain 2"/>
    <property type="match status" value="1"/>
</dbReference>
<dbReference type="EMBL" id="JAGEOJ010000012">
    <property type="protein sequence ID" value="MBO2451113.1"/>
    <property type="molecule type" value="Genomic_DNA"/>
</dbReference>
<dbReference type="Proteomes" id="UP000669179">
    <property type="component" value="Unassembled WGS sequence"/>
</dbReference>
<protein>
    <recommendedName>
        <fullName evidence="1">QsdR TetR regulatory C-terminal domain-containing protein</fullName>
    </recommendedName>
</protein>
<keyword evidence="3" id="KW-1185">Reference proteome</keyword>
<sequence>MRASSDEIVQYAAGLIVEGVRLDTREIAARFGMSRTTLFRRVGNREELMGEALWWLAERALARAAERWDDQYGTAVRDEKGVLRSLRVLEFYGATAVNDAGFVRLLENEPVVAMRVLTDPHGRVQPRAAAAHVALFERDVADGGFMPLVDLETLGYAAVRLHEAVLYSDVLAGHTANFPAAVTLVRKLVEGVLQVPNADGGGTSG</sequence>
<dbReference type="InterPro" id="IPR041485">
    <property type="entry name" value="TetR_C_36"/>
</dbReference>
<evidence type="ECO:0000313" key="3">
    <source>
        <dbReference type="Proteomes" id="UP000669179"/>
    </source>
</evidence>
<gene>
    <name evidence="2" type="ORF">J4573_28715</name>
</gene>
<accession>A0A939PJA4</accession>
<dbReference type="RefSeq" id="WP_208259012.1">
    <property type="nucleotide sequence ID" value="NZ_JAGEOJ010000012.1"/>
</dbReference>
<evidence type="ECO:0000259" key="1">
    <source>
        <dbReference type="Pfam" id="PF18598"/>
    </source>
</evidence>
<dbReference type="InterPro" id="IPR009057">
    <property type="entry name" value="Homeodomain-like_sf"/>
</dbReference>
<proteinExistence type="predicted"/>
<evidence type="ECO:0000313" key="2">
    <source>
        <dbReference type="EMBL" id="MBO2451113.1"/>
    </source>
</evidence>
<dbReference type="Pfam" id="PF18598">
    <property type="entry name" value="TetR_C_36"/>
    <property type="match status" value="1"/>
</dbReference>
<comment type="caution">
    <text evidence="2">The sequence shown here is derived from an EMBL/GenBank/DDBJ whole genome shotgun (WGS) entry which is preliminary data.</text>
</comment>
<organism evidence="2 3">
    <name type="scientific">Actinomadura barringtoniae</name>
    <dbReference type="NCBI Taxonomy" id="1427535"/>
    <lineage>
        <taxon>Bacteria</taxon>
        <taxon>Bacillati</taxon>
        <taxon>Actinomycetota</taxon>
        <taxon>Actinomycetes</taxon>
        <taxon>Streptosporangiales</taxon>
        <taxon>Thermomonosporaceae</taxon>
        <taxon>Actinomadura</taxon>
    </lineage>
</organism>
<feature type="domain" description="QsdR TetR regulatory C-terminal" evidence="1">
    <location>
        <begin position="81"/>
        <end position="189"/>
    </location>
</feature>
<dbReference type="SUPFAM" id="SSF46689">
    <property type="entry name" value="Homeodomain-like"/>
    <property type="match status" value="1"/>
</dbReference>
<dbReference type="AlphaFoldDB" id="A0A939PJA4"/>